<dbReference type="RefSeq" id="XP_001025448.2">
    <property type="nucleotide sequence ID" value="XM_001025448.2"/>
</dbReference>
<keyword evidence="2" id="KW-1185">Reference proteome</keyword>
<dbReference type="AlphaFoldDB" id="Q24BP0"/>
<evidence type="ECO:0000313" key="1">
    <source>
        <dbReference type="EMBL" id="EAS05203.2"/>
    </source>
</evidence>
<dbReference type="KEGG" id="tet:TTHERM_01092410"/>
<organism evidence="1 2">
    <name type="scientific">Tetrahymena thermophila (strain SB210)</name>
    <dbReference type="NCBI Taxonomy" id="312017"/>
    <lineage>
        <taxon>Eukaryota</taxon>
        <taxon>Sar</taxon>
        <taxon>Alveolata</taxon>
        <taxon>Ciliophora</taxon>
        <taxon>Intramacronucleata</taxon>
        <taxon>Oligohymenophorea</taxon>
        <taxon>Hymenostomatida</taxon>
        <taxon>Tetrahymenina</taxon>
        <taxon>Tetrahymenidae</taxon>
        <taxon>Tetrahymena</taxon>
    </lineage>
</organism>
<dbReference type="GeneID" id="7834695"/>
<evidence type="ECO:0000313" key="2">
    <source>
        <dbReference type="Proteomes" id="UP000009168"/>
    </source>
</evidence>
<gene>
    <name evidence="1" type="ORF">TTHERM_01092410</name>
</gene>
<sequence length="238" mass="27766">MIREVNLMIRSEISDGNDINAQLKTFPVNPKCQKFLLNHFQLSFKPSNTPAIGAATSFRLQFIALSIYLSILLYLFQKNENIFNRKNEVLEIELWLAGLIQKYIKKVQRWQMILIKPTISFNRFLSNFISFIIQNLKQEGKYKLKNHLRQLQSFNKAKNQQKKKNKRVKCKSFCKAINDIDPYKIFIGQTGNTQESGAIVFKESFNPVKKKNSFQYPYPQVASCPSLTQQFSLKPLSR</sequence>
<dbReference type="Proteomes" id="UP000009168">
    <property type="component" value="Unassembled WGS sequence"/>
</dbReference>
<accession>Q24BP0</accession>
<proteinExistence type="predicted"/>
<name>Q24BP0_TETTS</name>
<reference evidence="2" key="1">
    <citation type="journal article" date="2006" name="PLoS Biol.">
        <title>Macronuclear genome sequence of the ciliate Tetrahymena thermophila, a model eukaryote.</title>
        <authorList>
            <person name="Eisen J.A."/>
            <person name="Coyne R.S."/>
            <person name="Wu M."/>
            <person name="Wu D."/>
            <person name="Thiagarajan M."/>
            <person name="Wortman J.R."/>
            <person name="Badger J.H."/>
            <person name="Ren Q."/>
            <person name="Amedeo P."/>
            <person name="Jones K.M."/>
            <person name="Tallon L.J."/>
            <person name="Delcher A.L."/>
            <person name="Salzberg S.L."/>
            <person name="Silva J.C."/>
            <person name="Haas B.J."/>
            <person name="Majoros W.H."/>
            <person name="Farzad M."/>
            <person name="Carlton J.M."/>
            <person name="Smith R.K. Jr."/>
            <person name="Garg J."/>
            <person name="Pearlman R.E."/>
            <person name="Karrer K.M."/>
            <person name="Sun L."/>
            <person name="Manning G."/>
            <person name="Elde N.C."/>
            <person name="Turkewitz A.P."/>
            <person name="Asai D.J."/>
            <person name="Wilkes D.E."/>
            <person name="Wang Y."/>
            <person name="Cai H."/>
            <person name="Collins K."/>
            <person name="Stewart B.A."/>
            <person name="Lee S.R."/>
            <person name="Wilamowska K."/>
            <person name="Weinberg Z."/>
            <person name="Ruzzo W.L."/>
            <person name="Wloga D."/>
            <person name="Gaertig J."/>
            <person name="Frankel J."/>
            <person name="Tsao C.-C."/>
            <person name="Gorovsky M.A."/>
            <person name="Keeling P.J."/>
            <person name="Waller R.F."/>
            <person name="Patron N.J."/>
            <person name="Cherry J.M."/>
            <person name="Stover N.A."/>
            <person name="Krieger C.J."/>
            <person name="del Toro C."/>
            <person name="Ryder H.F."/>
            <person name="Williamson S.C."/>
            <person name="Barbeau R.A."/>
            <person name="Hamilton E.P."/>
            <person name="Orias E."/>
        </authorList>
    </citation>
    <scope>NUCLEOTIDE SEQUENCE [LARGE SCALE GENOMIC DNA]</scope>
    <source>
        <strain evidence="2">SB210</strain>
    </source>
</reference>
<dbReference type="EMBL" id="GG662390">
    <property type="protein sequence ID" value="EAS05203.2"/>
    <property type="molecule type" value="Genomic_DNA"/>
</dbReference>
<dbReference type="InParanoid" id="Q24BP0"/>
<protein>
    <submittedName>
        <fullName evidence="1">Uncharacterized protein</fullName>
    </submittedName>
</protein>
<dbReference type="HOGENOM" id="CLU_1201935_0_0_1"/>